<evidence type="ECO:0000256" key="12">
    <source>
        <dbReference type="ARBA" id="ARBA00023075"/>
    </source>
</evidence>
<feature type="transmembrane region" description="Helical" evidence="16">
    <location>
        <begin position="95"/>
        <end position="113"/>
    </location>
</feature>
<dbReference type="GO" id="GO:0042773">
    <property type="term" value="P:ATP synthesis coupled electron transport"/>
    <property type="evidence" value="ECO:0007669"/>
    <property type="project" value="InterPro"/>
</dbReference>
<comment type="subcellular location">
    <subcellularLocation>
        <location evidence="1 16">Mitochondrion membrane</location>
        <topology evidence="1 16">Multi-pass membrane protein</topology>
    </subcellularLocation>
</comment>
<comment type="function">
    <text evidence="16">Core subunit of the mitochondrial membrane respiratory chain NADH dehydrogenase (Complex I) which catalyzes electron transfer from NADH through the respiratory chain, using ubiquinone as an electron acceptor. Essential for the catalytic activity and assembly of complex I.</text>
</comment>
<keyword evidence="10 16" id="KW-1133">Transmembrane helix</keyword>
<proteinExistence type="inferred from homology"/>
<evidence type="ECO:0000256" key="15">
    <source>
        <dbReference type="ARBA" id="ARBA00049551"/>
    </source>
</evidence>
<dbReference type="InterPro" id="IPR000260">
    <property type="entry name" value="NADH4_N"/>
</dbReference>
<evidence type="ECO:0000256" key="5">
    <source>
        <dbReference type="ARBA" id="ARBA00022448"/>
    </source>
</evidence>
<feature type="domain" description="NADH:quinone oxidoreductase/Mrp antiporter transmembrane" evidence="17">
    <location>
        <begin position="113"/>
        <end position="405"/>
    </location>
</feature>
<evidence type="ECO:0000256" key="10">
    <source>
        <dbReference type="ARBA" id="ARBA00022989"/>
    </source>
</evidence>
<accession>A0A6B9UDQ6</accession>
<feature type="transmembrane region" description="Helical" evidence="16">
    <location>
        <begin position="196"/>
        <end position="218"/>
    </location>
</feature>
<gene>
    <name evidence="19" type="primary">NADH4</name>
</gene>
<comment type="catalytic activity">
    <reaction evidence="15 16">
        <text>a ubiquinone + NADH + 5 H(+)(in) = a ubiquinol + NAD(+) + 4 H(+)(out)</text>
        <dbReference type="Rhea" id="RHEA:29091"/>
        <dbReference type="Rhea" id="RHEA-COMP:9565"/>
        <dbReference type="Rhea" id="RHEA-COMP:9566"/>
        <dbReference type="ChEBI" id="CHEBI:15378"/>
        <dbReference type="ChEBI" id="CHEBI:16389"/>
        <dbReference type="ChEBI" id="CHEBI:17976"/>
        <dbReference type="ChEBI" id="CHEBI:57540"/>
        <dbReference type="ChEBI" id="CHEBI:57945"/>
        <dbReference type="EC" id="7.1.1.2"/>
    </reaction>
</comment>
<evidence type="ECO:0000259" key="17">
    <source>
        <dbReference type="Pfam" id="PF00361"/>
    </source>
</evidence>
<feature type="transmembrane region" description="Helical" evidence="16">
    <location>
        <begin position="260"/>
        <end position="280"/>
    </location>
</feature>
<evidence type="ECO:0000256" key="11">
    <source>
        <dbReference type="ARBA" id="ARBA00023027"/>
    </source>
</evidence>
<dbReference type="GO" id="GO:0008137">
    <property type="term" value="F:NADH dehydrogenase (ubiquinone) activity"/>
    <property type="evidence" value="ECO:0007669"/>
    <property type="project" value="UniProtKB-UniRule"/>
</dbReference>
<feature type="transmembrane region" description="Helical" evidence="16">
    <location>
        <begin position="315"/>
        <end position="335"/>
    </location>
</feature>
<dbReference type="AlphaFoldDB" id="A0A6B9UDQ6"/>
<dbReference type="GO" id="GO:0048039">
    <property type="term" value="F:ubiquinone binding"/>
    <property type="evidence" value="ECO:0007669"/>
    <property type="project" value="TreeGrafter"/>
</dbReference>
<organism evidence="19">
    <name type="scientific">Henricia leviuscula</name>
    <name type="common">Pacific blood star</name>
    <name type="synonym">Linckia leviuscula</name>
    <dbReference type="NCBI Taxonomy" id="133436"/>
    <lineage>
        <taxon>Eukaryota</taxon>
        <taxon>Metazoa</taxon>
        <taxon>Echinodermata</taxon>
        <taxon>Eleutherozoa</taxon>
        <taxon>Asterozoa</taxon>
        <taxon>Asteroidea</taxon>
        <taxon>Spinulosacea</taxon>
        <taxon>Spinulosida</taxon>
        <taxon>Echinasteridae</taxon>
        <taxon>Henricia</taxon>
    </lineage>
</organism>
<sequence length="460" mass="50318">MIYLLSTSLATLTLVWVIPRSYIWTFSIVTSTATTCISAALLNNHINSSWHNTSINLATDQISTPLIILSLWLAPLALLASINTINKNSSNEQRTFISIIFIITIALIITFSATELTLFYIAFETTLLPTLTLIARWGAQKERLQASIYFLFYTLIGSLPLLISIIALASQANTIFLPSIALVNNIPNFSLTTTSIWWTFCIIAFTIKMPIYGLHLWLPKAHVEAPIAGSMILAAILLKLGGYGLLRTITIFLIPSSNLISYFLIIICVWGSLITSIICLRQTDLKALIAYSSVGHMSLVASGVFSISLTGTNGALILMIAHGLVSSALFCLANLNYERNNTRTLSITRGFSLISPALATWWLITCASNLGLPPTPNLIGELLILSSIINWNISSTPIITIATVFSAIYSLLIFNNTNNSTFPNFLSNVTPTNSREHTLIALHLIPLLLIITNPNAIMIS</sequence>
<feature type="transmembrane region" description="Helical" evidence="16">
    <location>
        <begin position="21"/>
        <end position="42"/>
    </location>
</feature>
<evidence type="ECO:0000256" key="8">
    <source>
        <dbReference type="ARBA" id="ARBA00022967"/>
    </source>
</evidence>
<comment type="similarity">
    <text evidence="2 16">Belongs to the complex I subunit 4 family.</text>
</comment>
<evidence type="ECO:0000256" key="6">
    <source>
        <dbReference type="ARBA" id="ARBA00022660"/>
    </source>
</evidence>
<evidence type="ECO:0000256" key="9">
    <source>
        <dbReference type="ARBA" id="ARBA00022982"/>
    </source>
</evidence>
<feature type="transmembrane region" description="Helical" evidence="16">
    <location>
        <begin position="119"/>
        <end position="138"/>
    </location>
</feature>
<evidence type="ECO:0000256" key="16">
    <source>
        <dbReference type="RuleBase" id="RU003297"/>
    </source>
</evidence>
<evidence type="ECO:0000256" key="2">
    <source>
        <dbReference type="ARBA" id="ARBA00009025"/>
    </source>
</evidence>
<feature type="transmembrane region" description="Helical" evidence="16">
    <location>
        <begin position="150"/>
        <end position="176"/>
    </location>
</feature>
<dbReference type="GO" id="GO:0015990">
    <property type="term" value="P:electron transport coupled proton transport"/>
    <property type="evidence" value="ECO:0007669"/>
    <property type="project" value="TreeGrafter"/>
</dbReference>
<dbReference type="EC" id="7.1.1.2" evidence="3 16"/>
<dbReference type="PANTHER" id="PTHR43507:SF20">
    <property type="entry name" value="NADH-UBIQUINONE OXIDOREDUCTASE CHAIN 4"/>
    <property type="match status" value="1"/>
</dbReference>
<dbReference type="GO" id="GO:0031966">
    <property type="term" value="C:mitochondrial membrane"/>
    <property type="evidence" value="ECO:0007669"/>
    <property type="project" value="UniProtKB-SubCell"/>
</dbReference>
<keyword evidence="14 16" id="KW-0472">Membrane</keyword>
<dbReference type="Pfam" id="PF01059">
    <property type="entry name" value="Oxidored_q5_N"/>
    <property type="match status" value="1"/>
</dbReference>
<dbReference type="Pfam" id="PF00361">
    <property type="entry name" value="Proton_antipo_M"/>
    <property type="match status" value="1"/>
</dbReference>
<feature type="domain" description="NADH:ubiquinone oxidoreductase chain 4 N-terminal" evidence="18">
    <location>
        <begin position="1"/>
        <end position="110"/>
    </location>
</feature>
<evidence type="ECO:0000259" key="18">
    <source>
        <dbReference type="Pfam" id="PF01059"/>
    </source>
</evidence>
<dbReference type="PANTHER" id="PTHR43507">
    <property type="entry name" value="NADH-UBIQUINONE OXIDOREDUCTASE CHAIN 4"/>
    <property type="match status" value="1"/>
</dbReference>
<evidence type="ECO:0000256" key="1">
    <source>
        <dbReference type="ARBA" id="ARBA00004225"/>
    </source>
</evidence>
<feature type="transmembrane region" description="Helical" evidence="16">
    <location>
        <begin position="347"/>
        <end position="364"/>
    </location>
</feature>
<dbReference type="GO" id="GO:0003954">
    <property type="term" value="F:NADH dehydrogenase activity"/>
    <property type="evidence" value="ECO:0007669"/>
    <property type="project" value="TreeGrafter"/>
</dbReference>
<feature type="transmembrane region" description="Helical" evidence="16">
    <location>
        <begin position="230"/>
        <end position="254"/>
    </location>
</feature>
<protein>
    <recommendedName>
        <fullName evidence="4 16">NADH-ubiquinone oxidoreductase chain 4</fullName>
        <ecNumber evidence="3 16">7.1.1.2</ecNumber>
    </recommendedName>
</protein>
<dbReference type="NCBIfam" id="TIGR01972">
    <property type="entry name" value="NDH_I_M"/>
    <property type="match status" value="1"/>
</dbReference>
<keyword evidence="7 16" id="KW-0812">Transmembrane</keyword>
<keyword evidence="13 16" id="KW-0496">Mitochondrion</keyword>
<dbReference type="EMBL" id="MK947912">
    <property type="protein sequence ID" value="QHN59990.1"/>
    <property type="molecule type" value="Genomic_DNA"/>
</dbReference>
<feature type="transmembrane region" description="Helical" evidence="16">
    <location>
        <begin position="62"/>
        <end position="83"/>
    </location>
</feature>
<keyword evidence="8" id="KW-1278">Translocase</keyword>
<keyword evidence="12 16" id="KW-0830">Ubiquinone</keyword>
<dbReference type="InterPro" id="IPR003918">
    <property type="entry name" value="NADH_UbQ_OxRdtase"/>
</dbReference>
<reference evidence="19" key="1">
    <citation type="journal article" date="2019" name="Mitochondrial DNA Part B Resour">
        <title>Complete mitochondrial genome of the taxonomically notorious sea star, Henricia leviuscula (Asteroidea, Spinulosida, Echinasteridae), from South Korea.</title>
        <authorList>
            <person name="Lee T."/>
            <person name="Shin S."/>
        </authorList>
    </citation>
    <scope>NUCLEOTIDE SEQUENCE</scope>
</reference>
<evidence type="ECO:0000256" key="3">
    <source>
        <dbReference type="ARBA" id="ARBA00012944"/>
    </source>
</evidence>
<dbReference type="InterPro" id="IPR010227">
    <property type="entry name" value="NADH_Q_OxRdtase_chainM/4"/>
</dbReference>
<evidence type="ECO:0000313" key="19">
    <source>
        <dbReference type="EMBL" id="QHN59990.1"/>
    </source>
</evidence>
<evidence type="ECO:0000256" key="13">
    <source>
        <dbReference type="ARBA" id="ARBA00023128"/>
    </source>
</evidence>
<keyword evidence="6 16" id="KW-0679">Respiratory chain</keyword>
<name>A0A6B9UDQ6_HENLE</name>
<dbReference type="PRINTS" id="PR01437">
    <property type="entry name" value="NUOXDRDTASE4"/>
</dbReference>
<keyword evidence="11 16" id="KW-0520">NAD</keyword>
<feature type="transmembrane region" description="Helical" evidence="16">
    <location>
        <begin position="398"/>
        <end position="417"/>
    </location>
</feature>
<evidence type="ECO:0000256" key="7">
    <source>
        <dbReference type="ARBA" id="ARBA00022692"/>
    </source>
</evidence>
<keyword evidence="5 16" id="KW-0813">Transport</keyword>
<feature type="transmembrane region" description="Helical" evidence="16">
    <location>
        <begin position="287"/>
        <end position="309"/>
    </location>
</feature>
<keyword evidence="9 16" id="KW-0249">Electron transport</keyword>
<evidence type="ECO:0000256" key="4">
    <source>
        <dbReference type="ARBA" id="ARBA00021006"/>
    </source>
</evidence>
<evidence type="ECO:0000256" key="14">
    <source>
        <dbReference type="ARBA" id="ARBA00023136"/>
    </source>
</evidence>
<dbReference type="InterPro" id="IPR001750">
    <property type="entry name" value="ND/Mrp_TM"/>
</dbReference>
<geneLocation type="mitochondrion" evidence="19"/>